<dbReference type="EMBL" id="JACGWJ010000013">
    <property type="protein sequence ID" value="KAL0379353.1"/>
    <property type="molecule type" value="Genomic_DNA"/>
</dbReference>
<reference evidence="3" key="2">
    <citation type="journal article" date="2024" name="Plant">
        <title>Genomic evolution and insights into agronomic trait innovations of Sesamum species.</title>
        <authorList>
            <person name="Miao H."/>
            <person name="Wang L."/>
            <person name="Qu L."/>
            <person name="Liu H."/>
            <person name="Sun Y."/>
            <person name="Le M."/>
            <person name="Wang Q."/>
            <person name="Wei S."/>
            <person name="Zheng Y."/>
            <person name="Lin W."/>
            <person name="Duan Y."/>
            <person name="Cao H."/>
            <person name="Xiong S."/>
            <person name="Wang X."/>
            <person name="Wei L."/>
            <person name="Li C."/>
            <person name="Ma Q."/>
            <person name="Ju M."/>
            <person name="Zhao R."/>
            <person name="Li G."/>
            <person name="Mu C."/>
            <person name="Tian Q."/>
            <person name="Mei H."/>
            <person name="Zhang T."/>
            <person name="Gao T."/>
            <person name="Zhang H."/>
        </authorList>
    </citation>
    <scope>NUCLEOTIDE SEQUENCE</scope>
    <source>
        <strain evidence="3">G02</strain>
    </source>
</reference>
<evidence type="ECO:0000256" key="1">
    <source>
        <dbReference type="SAM" id="MobiDB-lite"/>
    </source>
</evidence>
<proteinExistence type="predicted"/>
<dbReference type="PANTHER" id="PTHR31286">
    <property type="entry name" value="GLYCINE-RICH CELL WALL STRUCTURAL PROTEIN 1.8-LIKE"/>
    <property type="match status" value="1"/>
</dbReference>
<gene>
    <name evidence="3" type="ORF">Sradi_3240800</name>
</gene>
<dbReference type="PANTHER" id="PTHR31286:SF179">
    <property type="entry name" value="RNASE H TYPE-1 DOMAIN-CONTAINING PROTEIN"/>
    <property type="match status" value="1"/>
</dbReference>
<reference evidence="3" key="1">
    <citation type="submission" date="2020-06" db="EMBL/GenBank/DDBJ databases">
        <authorList>
            <person name="Li T."/>
            <person name="Hu X."/>
            <person name="Zhang T."/>
            <person name="Song X."/>
            <person name="Zhang H."/>
            <person name="Dai N."/>
            <person name="Sheng W."/>
            <person name="Hou X."/>
            <person name="Wei L."/>
        </authorList>
    </citation>
    <scope>NUCLEOTIDE SEQUENCE</scope>
    <source>
        <strain evidence="3">G02</strain>
        <tissue evidence="3">Leaf</tissue>
    </source>
</reference>
<feature type="region of interest" description="Disordered" evidence="1">
    <location>
        <begin position="1"/>
        <end position="39"/>
    </location>
</feature>
<dbReference type="InterPro" id="IPR040256">
    <property type="entry name" value="At4g02000-like"/>
</dbReference>
<evidence type="ECO:0000313" key="3">
    <source>
        <dbReference type="EMBL" id="KAL0379353.1"/>
    </source>
</evidence>
<dbReference type="Pfam" id="PF14111">
    <property type="entry name" value="DUF4283"/>
    <property type="match status" value="1"/>
</dbReference>
<organism evidence="3">
    <name type="scientific">Sesamum radiatum</name>
    <name type="common">Black benniseed</name>
    <dbReference type="NCBI Taxonomy" id="300843"/>
    <lineage>
        <taxon>Eukaryota</taxon>
        <taxon>Viridiplantae</taxon>
        <taxon>Streptophyta</taxon>
        <taxon>Embryophyta</taxon>
        <taxon>Tracheophyta</taxon>
        <taxon>Spermatophyta</taxon>
        <taxon>Magnoliopsida</taxon>
        <taxon>eudicotyledons</taxon>
        <taxon>Gunneridae</taxon>
        <taxon>Pentapetalae</taxon>
        <taxon>asterids</taxon>
        <taxon>lamiids</taxon>
        <taxon>Lamiales</taxon>
        <taxon>Pedaliaceae</taxon>
        <taxon>Sesamum</taxon>
    </lineage>
</organism>
<accession>A0AAW2RIR3</accession>
<comment type="caution">
    <text evidence="3">The sequence shown here is derived from an EMBL/GenBank/DDBJ whole genome shotgun (WGS) entry which is preliminary data.</text>
</comment>
<protein>
    <recommendedName>
        <fullName evidence="2">DUF4283 domain-containing protein</fullName>
    </recommendedName>
</protein>
<feature type="compositionally biased region" description="Polar residues" evidence="1">
    <location>
        <begin position="16"/>
        <end position="39"/>
    </location>
</feature>
<sequence length="220" mass="24277">MVAPDLNSAEFPPLTRLTNSHSPEPTQSWPAPTKPASTQQITKKSFASVVSPNSANEKPLHPSDSHKFFLANSNTIPIGVVNTVNGRPTIVFSDSETRALAENFRLALIGKFSQGTPPYSQLHRLLANLGLKGAFTVSMINSKHALISLTDESDYSRLWLRRIWYLKGFPMRVFKWTPTFTPAHESSIVPVWVSLPALPAHLFCKDVLFTIANIIGTPSN</sequence>
<name>A0AAW2RIR3_SESRA</name>
<dbReference type="AlphaFoldDB" id="A0AAW2RIR3"/>
<dbReference type="InterPro" id="IPR025558">
    <property type="entry name" value="DUF4283"/>
</dbReference>
<evidence type="ECO:0000259" key="2">
    <source>
        <dbReference type="Pfam" id="PF14111"/>
    </source>
</evidence>
<feature type="domain" description="DUF4283" evidence="2">
    <location>
        <begin position="101"/>
        <end position="183"/>
    </location>
</feature>